<name>A0A7U2FAE5_PHANO</name>
<accession>A0A7U2FAE5</accession>
<evidence type="ECO:0000313" key="1">
    <source>
        <dbReference type="EMBL" id="QRD00639.1"/>
    </source>
</evidence>
<feature type="non-terminal residue" evidence="1">
    <location>
        <position position="1"/>
    </location>
</feature>
<gene>
    <name evidence="1" type="ORF">JI435_091880</name>
</gene>
<dbReference type="AlphaFoldDB" id="A0A7U2FAE5"/>
<dbReference type="VEuPathDB" id="FungiDB:JI435_091880"/>
<dbReference type="OrthoDB" id="3805502at2759"/>
<proteinExistence type="predicted"/>
<dbReference type="EMBL" id="CP069033">
    <property type="protein sequence ID" value="QRD00639.1"/>
    <property type="molecule type" value="Genomic_DNA"/>
</dbReference>
<sequence>LNRYIFAIMTPLRQTRERSSRDSICDAMTLTSDEYETLYAEVEREMRERAILCQSLRTTTAKEHIRQIARVVASRQNSPLQSTAPDSRLRTITHLAVRCNHNATRRMRSERRKMRCNHNPETGLRNNDGYAEAVVHSAGQSNTVNNAPQLSTILVASAHEQDQILIRTDQLLYVRDDLATEYKDISSLDYTQFIRTLEREVGFEDKRSGIYYYTKTADGWTRIRISTEARWHGALQDTVATKLYRATFVIEPLI</sequence>
<protein>
    <submittedName>
        <fullName evidence="1">Uncharacterized protein</fullName>
    </submittedName>
</protein>
<evidence type="ECO:0000313" key="2">
    <source>
        <dbReference type="Proteomes" id="UP000663193"/>
    </source>
</evidence>
<reference evidence="2" key="1">
    <citation type="journal article" date="2021" name="BMC Genomics">
        <title>Chromosome-level genome assembly and manually-curated proteome of model necrotroph Parastagonospora nodorum Sn15 reveals a genome-wide trove of candidate effector homologs, and redundancy of virulence-related functions within an accessory chromosome.</title>
        <authorList>
            <person name="Bertazzoni S."/>
            <person name="Jones D.A.B."/>
            <person name="Phan H.T."/>
            <person name="Tan K.-C."/>
            <person name="Hane J.K."/>
        </authorList>
    </citation>
    <scope>NUCLEOTIDE SEQUENCE [LARGE SCALE GENOMIC DNA]</scope>
    <source>
        <strain evidence="2">SN15 / ATCC MYA-4574 / FGSC 10173)</strain>
    </source>
</reference>
<organism evidence="1 2">
    <name type="scientific">Phaeosphaeria nodorum (strain SN15 / ATCC MYA-4574 / FGSC 10173)</name>
    <name type="common">Glume blotch fungus</name>
    <name type="synonym">Parastagonospora nodorum</name>
    <dbReference type="NCBI Taxonomy" id="321614"/>
    <lineage>
        <taxon>Eukaryota</taxon>
        <taxon>Fungi</taxon>
        <taxon>Dikarya</taxon>
        <taxon>Ascomycota</taxon>
        <taxon>Pezizomycotina</taxon>
        <taxon>Dothideomycetes</taxon>
        <taxon>Pleosporomycetidae</taxon>
        <taxon>Pleosporales</taxon>
        <taxon>Pleosporineae</taxon>
        <taxon>Phaeosphaeriaceae</taxon>
        <taxon>Parastagonospora</taxon>
    </lineage>
</organism>
<dbReference type="Proteomes" id="UP000663193">
    <property type="component" value="Chromosome 11"/>
</dbReference>
<keyword evidence="2" id="KW-1185">Reference proteome</keyword>